<keyword evidence="5 11" id="KW-0645">Protease</keyword>
<dbReference type="InterPro" id="IPR002610">
    <property type="entry name" value="Peptidase_S54_rhomboid-like"/>
</dbReference>
<dbReference type="OrthoDB" id="418595at2759"/>
<evidence type="ECO:0000313" key="15">
    <source>
        <dbReference type="Proteomes" id="UP001165065"/>
    </source>
</evidence>
<protein>
    <recommendedName>
        <fullName evidence="4">rhomboid protease</fullName>
        <ecNumber evidence="4">3.4.21.105</ecNumber>
    </recommendedName>
</protein>
<keyword evidence="9 11" id="KW-1133">Transmembrane helix</keyword>
<feature type="transmembrane region" description="Helical" evidence="11">
    <location>
        <begin position="717"/>
        <end position="738"/>
    </location>
</feature>
<feature type="compositionally biased region" description="Basic and acidic residues" evidence="12">
    <location>
        <begin position="17"/>
        <end position="28"/>
    </location>
</feature>
<dbReference type="GO" id="GO:0006508">
    <property type="term" value="P:proteolysis"/>
    <property type="evidence" value="ECO:0007669"/>
    <property type="project" value="UniProtKB-KW"/>
</dbReference>
<feature type="region of interest" description="Disordered" evidence="12">
    <location>
        <begin position="147"/>
        <end position="170"/>
    </location>
</feature>
<dbReference type="GO" id="GO:0004252">
    <property type="term" value="F:serine-type endopeptidase activity"/>
    <property type="evidence" value="ECO:0007669"/>
    <property type="project" value="InterPro"/>
</dbReference>
<comment type="similarity">
    <text evidence="3 11">Belongs to the peptidase S54 family.</text>
</comment>
<comment type="subcellular location">
    <subcellularLocation>
        <location evidence="2 11">Membrane</location>
        <topology evidence="2 11">Multi-pass membrane protein</topology>
    </subcellularLocation>
</comment>
<evidence type="ECO:0000256" key="7">
    <source>
        <dbReference type="ARBA" id="ARBA00022801"/>
    </source>
</evidence>
<gene>
    <name evidence="14" type="ORF">TrCOL_g3348</name>
</gene>
<comment type="function">
    <text evidence="11">Serine protease involved in intramembrane proteolysis.</text>
</comment>
<evidence type="ECO:0000256" key="6">
    <source>
        <dbReference type="ARBA" id="ARBA00022692"/>
    </source>
</evidence>
<reference evidence="15" key="1">
    <citation type="journal article" date="2023" name="Commun. Biol.">
        <title>Genome analysis of Parmales, the sister group of diatoms, reveals the evolutionary specialization of diatoms from phago-mixotrophs to photoautotrophs.</title>
        <authorList>
            <person name="Ban H."/>
            <person name="Sato S."/>
            <person name="Yoshikawa S."/>
            <person name="Yamada K."/>
            <person name="Nakamura Y."/>
            <person name="Ichinomiya M."/>
            <person name="Sato N."/>
            <person name="Blanc-Mathieu R."/>
            <person name="Endo H."/>
            <person name="Kuwata A."/>
            <person name="Ogata H."/>
        </authorList>
    </citation>
    <scope>NUCLEOTIDE SEQUENCE [LARGE SCALE GENOMIC DNA]</scope>
</reference>
<accession>A0A9W7LCZ7</accession>
<evidence type="ECO:0000256" key="4">
    <source>
        <dbReference type="ARBA" id="ARBA00013039"/>
    </source>
</evidence>
<feature type="region of interest" description="Disordered" evidence="12">
    <location>
        <begin position="1"/>
        <end position="28"/>
    </location>
</feature>
<evidence type="ECO:0000256" key="9">
    <source>
        <dbReference type="ARBA" id="ARBA00022989"/>
    </source>
</evidence>
<evidence type="ECO:0000256" key="10">
    <source>
        <dbReference type="ARBA" id="ARBA00023136"/>
    </source>
</evidence>
<sequence>MTDATKSPNHPTQYDKVTGDDEDGHKADMRKVDDILERLQAPLPAERGHKVEEEKLGCYKRHRTEGEDEKETNLDIPLSPQIKFNVASSPKMNSRASVPSSSWVRHRRSATSLGFVSTAPPMKRNQPIVRRREVAKENEYFNSRLKLASKKKKPRTSASTTTSRHNRAASMAGRIETTSNLLPKVSSSSSVVQVLHSNDSILPPNLVNELQSTTPSPRRRSRRLTKALLACYDGAADVYDEAAGCYDGSAKIVDTACNATAGFPASSSSALPTHSCGTKTLFACGTTSTSNSSQSTKSSSDDSSLDKYGPDSPFARPPDCPPDSPLVPPPDFLRTINQTNSFNRNSKILERRPSLGQKIESKPSLFERLKIFEYARFRRSVAEGTSTVWGFFNTFSYLAGIRKDIEFTKIISERSKSRGPTPQDLENQVISPTAKTLHNVPLTPNNINPSPVISPTEDAYFGDVLSPKNNRHVTMNDEVTAYSPENNWNPEASSSSSPLSPRKKSRMSTSEVIKQNGSWGATTCELYNHTAYFTYAIMFVCTVMLIVEFGFNGWKMEPFEVNPMLGPSASTLITLGALDANLIAQDGQWWRFVTPWFLSGGIIHWLLNMVSMIILGRMLERAHGSVKVAAIWCIAALCGTVTSALFLMPSVGASGGIFGIVGAVFADISMNWSVLYDPTIMPGESRSKWMSVTILVVEAVFLIITGLTPFIDNYAHLGGFFGGLFASCSLLTKIDYVGFFHKEHMCCSCWGAFQRRCRWLWVCIPVAYCVIGIILVYALDGTYSVCENWFCRSLSCVSFPPSDPWWICTYKTGKEIKCDASDPGTMTIDGVTGFFDTWEMTCPNGRNIKGTFAPTQIDSMVEGGLQKASELVHGEYCIKDCF</sequence>
<feature type="transmembrane region" description="Helical" evidence="11">
    <location>
        <begin position="689"/>
        <end position="711"/>
    </location>
</feature>
<feature type="compositionally biased region" description="Polar residues" evidence="12">
    <location>
        <begin position="1"/>
        <end position="12"/>
    </location>
</feature>
<dbReference type="Gene3D" id="1.20.1540.10">
    <property type="entry name" value="Rhomboid-like"/>
    <property type="match status" value="1"/>
</dbReference>
<evidence type="ECO:0000256" key="8">
    <source>
        <dbReference type="ARBA" id="ARBA00022825"/>
    </source>
</evidence>
<comment type="caution">
    <text evidence="14">The sequence shown here is derived from an EMBL/GenBank/DDBJ whole genome shotgun (WGS) entry which is preliminary data.</text>
</comment>
<dbReference type="EC" id="3.4.21.105" evidence="4"/>
<feature type="transmembrane region" description="Helical" evidence="11">
    <location>
        <begin position="657"/>
        <end position="677"/>
    </location>
</feature>
<dbReference type="Proteomes" id="UP001165065">
    <property type="component" value="Unassembled WGS sequence"/>
</dbReference>
<feature type="region of interest" description="Disordered" evidence="12">
    <location>
        <begin position="481"/>
        <end position="507"/>
    </location>
</feature>
<proteinExistence type="inferred from homology"/>
<evidence type="ECO:0000256" key="1">
    <source>
        <dbReference type="ARBA" id="ARBA00000156"/>
    </source>
</evidence>
<dbReference type="PANTHER" id="PTHR22936:SF69">
    <property type="entry name" value="RHOMBOID-LIKE PROTEIN"/>
    <property type="match status" value="1"/>
</dbReference>
<feature type="transmembrane region" description="Helical" evidence="11">
    <location>
        <begin position="532"/>
        <end position="551"/>
    </location>
</feature>
<keyword evidence="8 11" id="KW-0720">Serine protease</keyword>
<feature type="compositionally biased region" description="Polar residues" evidence="12">
    <location>
        <begin position="483"/>
        <end position="492"/>
    </location>
</feature>
<evidence type="ECO:0000256" key="12">
    <source>
        <dbReference type="SAM" id="MobiDB-lite"/>
    </source>
</evidence>
<comment type="caution">
    <text evidence="11">Lacks conserved residue(s) required for the propagation of feature annotation.</text>
</comment>
<dbReference type="SUPFAM" id="SSF144091">
    <property type="entry name" value="Rhomboid-like"/>
    <property type="match status" value="1"/>
</dbReference>
<name>A0A9W7LCZ7_9STRA</name>
<feature type="compositionally biased region" description="Low complexity" evidence="12">
    <location>
        <begin position="287"/>
        <end position="302"/>
    </location>
</feature>
<evidence type="ECO:0000313" key="14">
    <source>
        <dbReference type="EMBL" id="GMI45206.1"/>
    </source>
</evidence>
<dbReference type="AlphaFoldDB" id="A0A9W7LCZ7"/>
<feature type="transmembrane region" description="Helical" evidence="11">
    <location>
        <begin position="628"/>
        <end position="651"/>
    </location>
</feature>
<feature type="region of interest" description="Disordered" evidence="12">
    <location>
        <begin position="287"/>
        <end position="331"/>
    </location>
</feature>
<evidence type="ECO:0000256" key="2">
    <source>
        <dbReference type="ARBA" id="ARBA00004141"/>
    </source>
</evidence>
<feature type="transmembrane region" description="Helical" evidence="11">
    <location>
        <begin position="596"/>
        <end position="616"/>
    </location>
</feature>
<dbReference type="Pfam" id="PF01694">
    <property type="entry name" value="Rhomboid"/>
    <property type="match status" value="1"/>
</dbReference>
<keyword evidence="7 11" id="KW-0378">Hydrolase</keyword>
<feature type="domain" description="Peptidase S54 rhomboid" evidence="13">
    <location>
        <begin position="587"/>
        <end position="730"/>
    </location>
</feature>
<evidence type="ECO:0000256" key="11">
    <source>
        <dbReference type="RuleBase" id="RU362115"/>
    </source>
</evidence>
<dbReference type="PANTHER" id="PTHR22936">
    <property type="entry name" value="RHOMBOID-RELATED"/>
    <property type="match status" value="1"/>
</dbReference>
<feature type="transmembrane region" description="Helical" evidence="11">
    <location>
        <begin position="563"/>
        <end position="584"/>
    </location>
</feature>
<dbReference type="EMBL" id="BRYA01000239">
    <property type="protein sequence ID" value="GMI45206.1"/>
    <property type="molecule type" value="Genomic_DNA"/>
</dbReference>
<keyword evidence="15" id="KW-1185">Reference proteome</keyword>
<comment type="catalytic activity">
    <reaction evidence="1 11">
        <text>Cleaves type-1 transmembrane domains using a catalytic dyad composed of serine and histidine that are contributed by different transmembrane domains.</text>
        <dbReference type="EC" id="3.4.21.105"/>
    </reaction>
</comment>
<evidence type="ECO:0000256" key="5">
    <source>
        <dbReference type="ARBA" id="ARBA00022670"/>
    </source>
</evidence>
<keyword evidence="6 11" id="KW-0812">Transmembrane</keyword>
<evidence type="ECO:0000259" key="13">
    <source>
        <dbReference type="Pfam" id="PF01694"/>
    </source>
</evidence>
<evidence type="ECO:0000256" key="3">
    <source>
        <dbReference type="ARBA" id="ARBA00009045"/>
    </source>
</evidence>
<dbReference type="InterPro" id="IPR035952">
    <property type="entry name" value="Rhomboid-like_sf"/>
</dbReference>
<feature type="transmembrane region" description="Helical" evidence="11">
    <location>
        <begin position="759"/>
        <end position="779"/>
    </location>
</feature>
<organism evidence="14 15">
    <name type="scientific">Triparma columacea</name>
    <dbReference type="NCBI Taxonomy" id="722753"/>
    <lineage>
        <taxon>Eukaryota</taxon>
        <taxon>Sar</taxon>
        <taxon>Stramenopiles</taxon>
        <taxon>Ochrophyta</taxon>
        <taxon>Bolidophyceae</taxon>
        <taxon>Parmales</taxon>
        <taxon>Triparmaceae</taxon>
        <taxon>Triparma</taxon>
    </lineage>
</organism>
<dbReference type="GO" id="GO:0016020">
    <property type="term" value="C:membrane"/>
    <property type="evidence" value="ECO:0007669"/>
    <property type="project" value="UniProtKB-SubCell"/>
</dbReference>
<keyword evidence="10 11" id="KW-0472">Membrane</keyword>
<dbReference type="InterPro" id="IPR022764">
    <property type="entry name" value="Peptidase_S54_rhomboid_dom"/>
</dbReference>
<feature type="compositionally biased region" description="Pro residues" evidence="12">
    <location>
        <begin position="315"/>
        <end position="331"/>
    </location>
</feature>